<comment type="caution">
    <text evidence="1">The sequence shown here is derived from an EMBL/GenBank/DDBJ whole genome shotgun (WGS) entry which is preliminary data.</text>
</comment>
<sequence length="184" mass="20915">MAGATSRVTRKRGFLSIAALSDATKRKTICDRCRRRKLATNFVATLLPSSEEVICILFYDIHHSEGIKWESKQPIMNKDSIEDGPTGALLVHRGKSPTALETSDYDDLISSFEGKNISSNNLFIPKWNLTDESCLAQQEVSMSSHVLFFLRELFLRWKPLLMIKQLISWNLLLLKFPFSPHSEA</sequence>
<evidence type="ECO:0000313" key="2">
    <source>
        <dbReference type="Proteomes" id="UP001157418"/>
    </source>
</evidence>
<name>A0AAU9MJ56_9ASTR</name>
<dbReference type="Proteomes" id="UP001157418">
    <property type="component" value="Unassembled WGS sequence"/>
</dbReference>
<reference evidence="1 2" key="1">
    <citation type="submission" date="2022-01" db="EMBL/GenBank/DDBJ databases">
        <authorList>
            <person name="Xiong W."/>
            <person name="Schranz E."/>
        </authorList>
    </citation>
    <scope>NUCLEOTIDE SEQUENCE [LARGE SCALE GENOMIC DNA]</scope>
</reference>
<keyword evidence="2" id="KW-1185">Reference proteome</keyword>
<gene>
    <name evidence="1" type="ORF">LVIROSA_LOCUS12681</name>
</gene>
<dbReference type="EMBL" id="CAKMRJ010002223">
    <property type="protein sequence ID" value="CAH1425546.1"/>
    <property type="molecule type" value="Genomic_DNA"/>
</dbReference>
<accession>A0AAU9MJ56</accession>
<proteinExistence type="predicted"/>
<organism evidence="1 2">
    <name type="scientific">Lactuca virosa</name>
    <dbReference type="NCBI Taxonomy" id="75947"/>
    <lineage>
        <taxon>Eukaryota</taxon>
        <taxon>Viridiplantae</taxon>
        <taxon>Streptophyta</taxon>
        <taxon>Embryophyta</taxon>
        <taxon>Tracheophyta</taxon>
        <taxon>Spermatophyta</taxon>
        <taxon>Magnoliopsida</taxon>
        <taxon>eudicotyledons</taxon>
        <taxon>Gunneridae</taxon>
        <taxon>Pentapetalae</taxon>
        <taxon>asterids</taxon>
        <taxon>campanulids</taxon>
        <taxon>Asterales</taxon>
        <taxon>Asteraceae</taxon>
        <taxon>Cichorioideae</taxon>
        <taxon>Cichorieae</taxon>
        <taxon>Lactucinae</taxon>
        <taxon>Lactuca</taxon>
    </lineage>
</organism>
<evidence type="ECO:0000313" key="1">
    <source>
        <dbReference type="EMBL" id="CAH1425546.1"/>
    </source>
</evidence>
<protein>
    <submittedName>
        <fullName evidence="1">Uncharacterized protein</fullName>
    </submittedName>
</protein>
<dbReference type="AlphaFoldDB" id="A0AAU9MJ56"/>